<dbReference type="GO" id="GO:0004888">
    <property type="term" value="F:transmembrane signaling receptor activity"/>
    <property type="evidence" value="ECO:0007669"/>
    <property type="project" value="InterPro"/>
</dbReference>
<dbReference type="Pfam" id="PF00015">
    <property type="entry name" value="MCPsignal"/>
    <property type="match status" value="1"/>
</dbReference>
<dbReference type="KEGG" id="cvc:BKX93_14145"/>
<dbReference type="InterPro" id="IPR004090">
    <property type="entry name" value="Chemotax_Me-accpt_rcpt"/>
</dbReference>
<dbReference type="EMBL" id="CP017707">
    <property type="protein sequence ID" value="AOZ51016.1"/>
    <property type="molecule type" value="Genomic_DNA"/>
</dbReference>
<feature type="domain" description="Methyl-accepting transducer" evidence="5">
    <location>
        <begin position="268"/>
        <end position="504"/>
    </location>
</feature>
<evidence type="ECO:0000256" key="3">
    <source>
        <dbReference type="PROSITE-ProRule" id="PRU00284"/>
    </source>
</evidence>
<evidence type="ECO:0000256" key="1">
    <source>
        <dbReference type="ARBA" id="ARBA00023224"/>
    </source>
</evidence>
<keyword evidence="4" id="KW-1133">Transmembrane helix</keyword>
<evidence type="ECO:0000259" key="5">
    <source>
        <dbReference type="PROSITE" id="PS50111"/>
    </source>
</evidence>
<evidence type="ECO:0000313" key="8">
    <source>
        <dbReference type="Proteomes" id="UP000178776"/>
    </source>
</evidence>
<dbReference type="PROSITE" id="PS50111">
    <property type="entry name" value="CHEMOTAXIS_TRANSDUC_2"/>
    <property type="match status" value="1"/>
</dbReference>
<evidence type="ECO:0000259" key="6">
    <source>
        <dbReference type="PROSITE" id="PS50885"/>
    </source>
</evidence>
<keyword evidence="1 3" id="KW-0807">Transducer</keyword>
<dbReference type="SMART" id="SM00283">
    <property type="entry name" value="MA"/>
    <property type="match status" value="1"/>
</dbReference>
<dbReference type="GO" id="GO:0007165">
    <property type="term" value="P:signal transduction"/>
    <property type="evidence" value="ECO:0007669"/>
    <property type="project" value="UniProtKB-KW"/>
</dbReference>
<dbReference type="Proteomes" id="UP000178776">
    <property type="component" value="Chromosome"/>
</dbReference>
<dbReference type="AlphaFoldDB" id="A0A1D9LIB7"/>
<proteinExistence type="inferred from homology"/>
<dbReference type="Gene3D" id="1.10.287.950">
    <property type="entry name" value="Methyl-accepting chemotaxis protein"/>
    <property type="match status" value="1"/>
</dbReference>
<dbReference type="STRING" id="1108595.BKX93_14145"/>
<dbReference type="InterPro" id="IPR003660">
    <property type="entry name" value="HAMP_dom"/>
</dbReference>
<name>A0A1D9LIB7_9NEIS</name>
<protein>
    <recommendedName>
        <fullName evidence="9">Methyl-accepting chemotaxis protein</fullName>
    </recommendedName>
</protein>
<sequence length="540" mass="57865">MERQTSLAGQLAAIVGLVVAILLCASLFSLYQLWGGIRTFRDQVAADQQSVRQVLTMQVDFKKQVQEWKDTLLRGQDPAKLAKYWGNFEKKEGQVHDEGSTLAASVSDPQAQQLLQQFVAAHQKMGEDYRRGLEAFKQSGSDAKVGDKQVAGMDRPPTELLTQASELLAKRAQADAADAEASANAALWRVGVAMAIGTALGLGFFLYYVNATIIRRARQVVADLTRLADGDFTRPFQPGRMDEIGRIAACSETVRIHLGALIGELIQAARQVGDTSQELGRSARALASGAETQNDAIASNAASLEQMATSIDTIADQTSRISEDSHNSAQKTREGLEEVARLRRQAETIDTVMGQVDTASQAFRDSTQAIGHLTSQIRDIAEQTNLLALNAAIEAARAGEMGRGFAVVADEVRKLAENSAKAASEIKLVTERLSQNAQSVGSTVQSGLDATRQSRGTMETVMSNLQAANDSVQEASGGVVQIRDAIAEQKTVCNSIAGSFETVSQMVADNTLAAGELHGAVVSLNGLSTHMQDMVGKFRL</sequence>
<dbReference type="GO" id="GO:0016020">
    <property type="term" value="C:membrane"/>
    <property type="evidence" value="ECO:0007669"/>
    <property type="project" value="InterPro"/>
</dbReference>
<dbReference type="PANTHER" id="PTHR32089">
    <property type="entry name" value="METHYL-ACCEPTING CHEMOTAXIS PROTEIN MCPB"/>
    <property type="match status" value="1"/>
</dbReference>
<dbReference type="GO" id="GO:0006935">
    <property type="term" value="P:chemotaxis"/>
    <property type="evidence" value="ECO:0007669"/>
    <property type="project" value="InterPro"/>
</dbReference>
<reference evidence="7 8" key="1">
    <citation type="submission" date="2016-10" db="EMBL/GenBank/DDBJ databases">
        <title>Chromobacterium muskegensis sp. nov., an insecticidal bacterium isolated from Sphagnum bogs.</title>
        <authorList>
            <person name="Sparks M.E."/>
            <person name="Blackburn M.B."/>
            <person name="Gundersen-Rindal D.E."/>
            <person name="Mitchell A."/>
            <person name="Farrar R."/>
            <person name="Kuhar D."/>
        </authorList>
    </citation>
    <scope>NUCLEOTIDE SEQUENCE [LARGE SCALE GENOMIC DNA]</scope>
    <source>
        <strain evidence="7 8">21-1</strain>
    </source>
</reference>
<dbReference type="PRINTS" id="PR00260">
    <property type="entry name" value="CHEMTRNSDUCR"/>
</dbReference>
<feature type="transmembrane region" description="Helical" evidence="4">
    <location>
        <begin position="12"/>
        <end position="34"/>
    </location>
</feature>
<dbReference type="RefSeq" id="WP_070980317.1">
    <property type="nucleotide sequence ID" value="NZ_CP017707.1"/>
</dbReference>
<dbReference type="InterPro" id="IPR004089">
    <property type="entry name" value="MCPsignal_dom"/>
</dbReference>
<evidence type="ECO:0000256" key="2">
    <source>
        <dbReference type="ARBA" id="ARBA00029447"/>
    </source>
</evidence>
<accession>A0A1D9LIB7</accession>
<dbReference type="SUPFAM" id="SSF58104">
    <property type="entry name" value="Methyl-accepting chemotaxis protein (MCP) signaling domain"/>
    <property type="match status" value="1"/>
</dbReference>
<feature type="transmembrane region" description="Helical" evidence="4">
    <location>
        <begin position="186"/>
        <end position="209"/>
    </location>
</feature>
<dbReference type="PANTHER" id="PTHR32089:SF112">
    <property type="entry name" value="LYSOZYME-LIKE PROTEIN-RELATED"/>
    <property type="match status" value="1"/>
</dbReference>
<gene>
    <name evidence="7" type="ORF">BKX93_14145</name>
</gene>
<feature type="domain" description="HAMP" evidence="6">
    <location>
        <begin position="211"/>
        <end position="263"/>
    </location>
</feature>
<dbReference type="GeneID" id="68842346"/>
<evidence type="ECO:0000313" key="7">
    <source>
        <dbReference type="EMBL" id="AOZ51016.1"/>
    </source>
</evidence>
<keyword evidence="4" id="KW-0472">Membrane</keyword>
<evidence type="ECO:0000256" key="4">
    <source>
        <dbReference type="SAM" id="Phobius"/>
    </source>
</evidence>
<dbReference type="PROSITE" id="PS50885">
    <property type="entry name" value="HAMP"/>
    <property type="match status" value="1"/>
</dbReference>
<organism evidence="7 8">
    <name type="scientific">Chromobacterium vaccinii</name>
    <dbReference type="NCBI Taxonomy" id="1108595"/>
    <lineage>
        <taxon>Bacteria</taxon>
        <taxon>Pseudomonadati</taxon>
        <taxon>Pseudomonadota</taxon>
        <taxon>Betaproteobacteria</taxon>
        <taxon>Neisseriales</taxon>
        <taxon>Chromobacteriaceae</taxon>
        <taxon>Chromobacterium</taxon>
    </lineage>
</organism>
<comment type="similarity">
    <text evidence="2">Belongs to the methyl-accepting chemotaxis (MCP) protein family.</text>
</comment>
<evidence type="ECO:0008006" key="9">
    <source>
        <dbReference type="Google" id="ProtNLM"/>
    </source>
</evidence>
<keyword evidence="4" id="KW-0812">Transmembrane</keyword>